<evidence type="ECO:0000313" key="2">
    <source>
        <dbReference type="EMBL" id="KAA6372778.1"/>
    </source>
</evidence>
<name>A0A5J4UQR7_9EUKA</name>
<gene>
    <name evidence="2" type="ORF">EZS28_031693</name>
</gene>
<reference evidence="2 3" key="1">
    <citation type="submission" date="2019-03" db="EMBL/GenBank/DDBJ databases">
        <title>Single cell metagenomics reveals metabolic interactions within the superorganism composed of flagellate Streblomastix strix and complex community of Bacteroidetes bacteria on its surface.</title>
        <authorList>
            <person name="Treitli S.C."/>
            <person name="Kolisko M."/>
            <person name="Husnik F."/>
            <person name="Keeling P."/>
            <person name="Hampl V."/>
        </authorList>
    </citation>
    <scope>NUCLEOTIDE SEQUENCE [LARGE SCALE GENOMIC DNA]</scope>
    <source>
        <strain evidence="2">ST1C</strain>
    </source>
</reference>
<feature type="compositionally biased region" description="Basic and acidic residues" evidence="1">
    <location>
        <begin position="167"/>
        <end position="176"/>
    </location>
</feature>
<evidence type="ECO:0000313" key="3">
    <source>
        <dbReference type="Proteomes" id="UP000324800"/>
    </source>
</evidence>
<feature type="compositionally biased region" description="Basic and acidic residues" evidence="1">
    <location>
        <begin position="98"/>
        <end position="121"/>
    </location>
</feature>
<feature type="compositionally biased region" description="Polar residues" evidence="1">
    <location>
        <begin position="156"/>
        <end position="166"/>
    </location>
</feature>
<feature type="compositionally biased region" description="Low complexity" evidence="1">
    <location>
        <begin position="128"/>
        <end position="140"/>
    </location>
</feature>
<dbReference type="Proteomes" id="UP000324800">
    <property type="component" value="Unassembled WGS sequence"/>
</dbReference>
<accession>A0A5J4UQR7</accession>
<dbReference type="EMBL" id="SNRW01013301">
    <property type="protein sequence ID" value="KAA6372778.1"/>
    <property type="molecule type" value="Genomic_DNA"/>
</dbReference>
<feature type="non-terminal residue" evidence="2">
    <location>
        <position position="207"/>
    </location>
</feature>
<proteinExistence type="predicted"/>
<evidence type="ECO:0000256" key="1">
    <source>
        <dbReference type="SAM" id="MobiDB-lite"/>
    </source>
</evidence>
<feature type="region of interest" description="Disordered" evidence="1">
    <location>
        <begin position="91"/>
        <end position="207"/>
    </location>
</feature>
<feature type="compositionally biased region" description="Basic and acidic residues" evidence="1">
    <location>
        <begin position="35"/>
        <end position="51"/>
    </location>
</feature>
<sequence>MELTSQELCQGMPEEFVKFLEYVRNNYQGIGKMKYDKKQTKDMEQYKYRDYSEEDESDEEDIYFHISASSGESSDIRERERYLLEIEKEKTKSKKKLNKYDKDNYQEKGSKIRKDTYKDSNNRGIEIKQQSQSKQQPKQSNRNVLATEQKGKLKISENQLKQQKQLTDVKQEDEQKSLYTTFDMGSLDTLSPGGGKVSGAKTRQEKL</sequence>
<organism evidence="2 3">
    <name type="scientific">Streblomastix strix</name>
    <dbReference type="NCBI Taxonomy" id="222440"/>
    <lineage>
        <taxon>Eukaryota</taxon>
        <taxon>Metamonada</taxon>
        <taxon>Preaxostyla</taxon>
        <taxon>Oxymonadida</taxon>
        <taxon>Streblomastigidae</taxon>
        <taxon>Streblomastix</taxon>
    </lineage>
</organism>
<feature type="region of interest" description="Disordered" evidence="1">
    <location>
        <begin position="35"/>
        <end position="60"/>
    </location>
</feature>
<protein>
    <submittedName>
        <fullName evidence="2">Uncharacterized protein</fullName>
    </submittedName>
</protein>
<comment type="caution">
    <text evidence="2">The sequence shown here is derived from an EMBL/GenBank/DDBJ whole genome shotgun (WGS) entry which is preliminary data.</text>
</comment>
<dbReference type="AlphaFoldDB" id="A0A5J4UQR7"/>